<dbReference type="AlphaFoldDB" id="A0A067Q9W6"/>
<evidence type="ECO:0000313" key="1">
    <source>
        <dbReference type="EMBL" id="KDQ63769.1"/>
    </source>
</evidence>
<dbReference type="OrthoDB" id="3270296at2759"/>
<organism evidence="1 2">
    <name type="scientific">Jaapia argillacea MUCL 33604</name>
    <dbReference type="NCBI Taxonomy" id="933084"/>
    <lineage>
        <taxon>Eukaryota</taxon>
        <taxon>Fungi</taxon>
        <taxon>Dikarya</taxon>
        <taxon>Basidiomycota</taxon>
        <taxon>Agaricomycotina</taxon>
        <taxon>Agaricomycetes</taxon>
        <taxon>Agaricomycetidae</taxon>
        <taxon>Jaapiales</taxon>
        <taxon>Jaapiaceae</taxon>
        <taxon>Jaapia</taxon>
    </lineage>
</organism>
<dbReference type="STRING" id="933084.A0A067Q9W6"/>
<dbReference type="HOGENOM" id="CLU_046444_1_0_1"/>
<gene>
    <name evidence="1" type="ORF">JAAARDRAFT_203163</name>
</gene>
<accession>A0A067Q9W6</accession>
<dbReference type="InParanoid" id="A0A067Q9W6"/>
<protein>
    <recommendedName>
        <fullName evidence="3">F-box domain-containing protein</fullName>
    </recommendedName>
</protein>
<evidence type="ECO:0008006" key="3">
    <source>
        <dbReference type="Google" id="ProtNLM"/>
    </source>
</evidence>
<dbReference type="SUPFAM" id="SSF52047">
    <property type="entry name" value="RNI-like"/>
    <property type="match status" value="1"/>
</dbReference>
<proteinExistence type="predicted"/>
<sequence>MIKNLPAELFEAVVDNIDNPSDIFFLALTCKQFERILLVRLEYIHISAPSQHSALWHHLATHPELARHVRTLRITSIAQRLPGVIPRFDQRSVRTVCDPDVDVSTFCQALRWMVDLRAIQWGCDHSVPHFSGDGVWDTLKESCPRLSEVGVVDLRVGRFGRLDVEGDGSGGHPWVYNSKIFNLCDITKFSMVTGALEASRDDKNVDPLKNFLLRCPDLDTLVIRFPSQLISLSPPSFDDIFTQGHWPNLKILSLSNVVCSPEVFHKFLSRHPNIEALDIAEGYASPIPWQAIQPGSLPNLREFKGPVGALPWIAAAGAPLETILNINVQAIHAMRAWNILEAAFSAMSSTLRRIQLVPTRSRSNNTEFIAEWIHRAAPDARIELLSGFCWVPGQGFVGK</sequence>
<name>A0A067Q9W6_9AGAM</name>
<keyword evidence="2" id="KW-1185">Reference proteome</keyword>
<dbReference type="InterPro" id="IPR032675">
    <property type="entry name" value="LRR_dom_sf"/>
</dbReference>
<dbReference type="Proteomes" id="UP000027265">
    <property type="component" value="Unassembled WGS sequence"/>
</dbReference>
<dbReference type="Gene3D" id="3.80.10.10">
    <property type="entry name" value="Ribonuclease Inhibitor"/>
    <property type="match status" value="1"/>
</dbReference>
<evidence type="ECO:0000313" key="2">
    <source>
        <dbReference type="Proteomes" id="UP000027265"/>
    </source>
</evidence>
<dbReference type="EMBL" id="KL197710">
    <property type="protein sequence ID" value="KDQ63769.1"/>
    <property type="molecule type" value="Genomic_DNA"/>
</dbReference>
<reference evidence="2" key="1">
    <citation type="journal article" date="2014" name="Proc. Natl. Acad. Sci. U.S.A.">
        <title>Extensive sampling of basidiomycete genomes demonstrates inadequacy of the white-rot/brown-rot paradigm for wood decay fungi.</title>
        <authorList>
            <person name="Riley R."/>
            <person name="Salamov A.A."/>
            <person name="Brown D.W."/>
            <person name="Nagy L.G."/>
            <person name="Floudas D."/>
            <person name="Held B.W."/>
            <person name="Levasseur A."/>
            <person name="Lombard V."/>
            <person name="Morin E."/>
            <person name="Otillar R."/>
            <person name="Lindquist E.A."/>
            <person name="Sun H."/>
            <person name="LaButti K.M."/>
            <person name="Schmutz J."/>
            <person name="Jabbour D."/>
            <person name="Luo H."/>
            <person name="Baker S.E."/>
            <person name="Pisabarro A.G."/>
            <person name="Walton J.D."/>
            <person name="Blanchette R.A."/>
            <person name="Henrissat B."/>
            <person name="Martin F."/>
            <person name="Cullen D."/>
            <person name="Hibbett D.S."/>
            <person name="Grigoriev I.V."/>
        </authorList>
    </citation>
    <scope>NUCLEOTIDE SEQUENCE [LARGE SCALE GENOMIC DNA]</scope>
    <source>
        <strain evidence="2">MUCL 33604</strain>
    </source>
</reference>